<keyword evidence="2" id="KW-1185">Reference proteome</keyword>
<evidence type="ECO:0000313" key="2">
    <source>
        <dbReference type="Proteomes" id="UP000294664"/>
    </source>
</evidence>
<sequence>MSENVVSLRGTFHVEKAEPNPTVVGELERLLEAARSGELVGLAGVYLHKDKSVAYSYAGAVVGFGMIGGLECLKARLTHFALDQG</sequence>
<organism evidence="1 2">
    <name type="scientific">Aquabacter spiritensis</name>
    <dbReference type="NCBI Taxonomy" id="933073"/>
    <lineage>
        <taxon>Bacteria</taxon>
        <taxon>Pseudomonadati</taxon>
        <taxon>Pseudomonadota</taxon>
        <taxon>Alphaproteobacteria</taxon>
        <taxon>Hyphomicrobiales</taxon>
        <taxon>Xanthobacteraceae</taxon>
        <taxon>Aquabacter</taxon>
    </lineage>
</organism>
<gene>
    <name evidence="1" type="ORF">EDC64_101620</name>
</gene>
<dbReference type="RefSeq" id="WP_132029730.1">
    <property type="nucleotide sequence ID" value="NZ_SMAI01000001.1"/>
</dbReference>
<protein>
    <submittedName>
        <fullName evidence="1">Uncharacterized protein</fullName>
    </submittedName>
</protein>
<accession>A0A4R3M4E7</accession>
<evidence type="ECO:0000313" key="1">
    <source>
        <dbReference type="EMBL" id="TCT08100.1"/>
    </source>
</evidence>
<name>A0A4R3M4E7_9HYPH</name>
<dbReference type="AlphaFoldDB" id="A0A4R3M4E7"/>
<reference evidence="1 2" key="1">
    <citation type="submission" date="2019-03" db="EMBL/GenBank/DDBJ databases">
        <title>Genomic Encyclopedia of Type Strains, Phase IV (KMG-IV): sequencing the most valuable type-strain genomes for metagenomic binning, comparative biology and taxonomic classification.</title>
        <authorList>
            <person name="Goeker M."/>
        </authorList>
    </citation>
    <scope>NUCLEOTIDE SEQUENCE [LARGE SCALE GENOMIC DNA]</scope>
    <source>
        <strain evidence="1 2">DSM 9035</strain>
    </source>
</reference>
<dbReference type="EMBL" id="SMAI01000001">
    <property type="protein sequence ID" value="TCT08100.1"/>
    <property type="molecule type" value="Genomic_DNA"/>
</dbReference>
<dbReference type="Proteomes" id="UP000294664">
    <property type="component" value="Unassembled WGS sequence"/>
</dbReference>
<proteinExistence type="predicted"/>
<comment type="caution">
    <text evidence="1">The sequence shown here is derived from an EMBL/GenBank/DDBJ whole genome shotgun (WGS) entry which is preliminary data.</text>
</comment>
<dbReference type="OrthoDB" id="8450673at2"/>